<dbReference type="Pfam" id="PF14223">
    <property type="entry name" value="Retrotran_gag_2"/>
    <property type="match status" value="1"/>
</dbReference>
<keyword evidence="3" id="KW-0064">Aspartyl protease</keyword>
<evidence type="ECO:0008006" key="11">
    <source>
        <dbReference type="Google" id="ProtNLM"/>
    </source>
</evidence>
<dbReference type="InterPro" id="IPR013103">
    <property type="entry name" value="RVT_2"/>
</dbReference>
<dbReference type="GO" id="GO:0015074">
    <property type="term" value="P:DNA integration"/>
    <property type="evidence" value="ECO:0007669"/>
    <property type="project" value="InterPro"/>
</dbReference>
<dbReference type="SUPFAM" id="SSF53098">
    <property type="entry name" value="Ribonuclease H-like"/>
    <property type="match status" value="1"/>
</dbReference>
<dbReference type="InterPro" id="IPR001584">
    <property type="entry name" value="Integrase_cat-core"/>
</dbReference>
<dbReference type="Pfam" id="PF22936">
    <property type="entry name" value="Pol_BBD"/>
    <property type="match status" value="1"/>
</dbReference>
<feature type="compositionally biased region" description="Basic and acidic residues" evidence="6">
    <location>
        <begin position="1658"/>
        <end position="1680"/>
    </location>
</feature>
<dbReference type="CDD" id="cd09272">
    <property type="entry name" value="RNase_HI_RT_Ty1"/>
    <property type="match status" value="1"/>
</dbReference>
<feature type="compositionally biased region" description="Basic residues" evidence="6">
    <location>
        <begin position="1112"/>
        <end position="1125"/>
    </location>
</feature>
<sequence length="2292" mass="255940">MLYLDSLEVDEVISDCNPRVDAWDSSLISKVKKKDRISPGVFGKLQLKEKYRDTQQGGLFGGLLKAEQFTASNLPRDYDQSKKRKISALLYGLCSEFEESMAKFVQGIGNLEQRTAAGSTTRANVVPKEKPQRPRKRQRMSHEEEAALQDDTDDSANSDDDEADNLVLNDDDSDDDRRQATKSIKQATSLPSVAINLPVHATRTAFICNFPKFIFHCNYIVCKEEDTEDDSENDNNDDNRADAEDDGEQRDDADEEEVEGNGDDDEEEEENEEEEEEEQGDDDEFDGKGGDDGDDDSDGDGGNNAATGGQGGQNDDMHDDEASDDSLTTAQYYLNTRSKRGSTGTGDKRKKKDDADVLPTATMEDASVPDLCRFEKKSKLADIPPTEKHVVLEERSHNIKENVSKEHSTPNAAHEDGLAFINAMQGSPGAYIEFHGRTPSHRTEDVQHDEPTLGKHASAMKNINKQSATEAVHASLQGKHSNAGLKATSITVVATSSSIHATNAGIEATIARPETTANPRAFQRSSSVQLHHPPQQATPTTMQGNTLRCRATHAAREATTPGPVCTSPTDHATSVANKATTSSLAATSPLEHATPAPQVPVVPSNRVQFSPPTRQTCPPPSPHTAPRGSLSQDEVYSLINKSIASPDMPQHMQRSKSAETKWKEQSNYKMKLPRTRSGSELLEGYCNAPTFNLGPEFDLTENQNAATCASADEEYDALEGIDPAEIERVCIAAEQARRPVHEQQRTEQNSISPNSFQTPMKEAENVATESISGGTGSSTVPHQFQRRIIKLPPCKKSPFVNVDSTKQFQCSAEVNKLYAMIIQYAGRSTRQQNSDDKSLHIVDFGGYHITAKELANSMKPGGWLHSAVMEVGIQAITKNMKPSSNKVIMPLRIGVNMASSINFNQFLEKEKLKSNGSNFTDWFRHVRIFLNGGNLQYVLDAPLGDPPAETETDEVKNVYMTRKTRYSQVQCAILCSLESDLQKRFEHHDPHELIKELKTIFETHAAVECYEASKHFFSCMMEEGSSISEHMLVMTGHAKKLSDLGIVIPNRLGINRVLQSLPPSYKNFVMNYNMQNMNKEFPELFGMLKAAEIEIKKEHQVLMVNKTTSFKKQGKSKGKNKKSGKKAATPPVKPKSGPKPDAECYYCKEKGHWKRNCSKYLADLKSGLIKKKKEGISDIHVIDVYLTSSRSSTWVFDTGSVAHICNSKQELKNKRQLLKDEVTMRVGNGSKVNVIAVGTLPLHLPSGLVLSLNNCYYVPALSMNIISGSCLMQDGYSFKSENNGCSIFMNNIFYGRAPQKNGLFLLDLDSSNTHIHNIDAKRIKLNDNSTYMWHCRLGHIGVKRMKKLHTDGLLESLDFESLDRCEACLMGKMTKTPFSGMMERATDLLEIIHTDVCGPMSVASRGGYRYVLTFTDDLSRYGYIYLMKHKSETFEKFKEFQSEVENQRNKKIKFLRSDRGGEYLSYEFSMHLKKCGILSQLTPPGTPQRNGVSERRNRTLLDMVRSMMSLTDLPLSFWSYALETAAFTLNRAPSKSVETTPYELWFNKKPKLSFLKVWGCEAYVKKLQPDKLEPKAEKCVFIGYPKETIGYTFYHRSEGKIFVAKNGTFLEKEFLTKEVTGRKVELDEIEESLLVDQSSAVPENVPVPPTPATEEANDNDHETSNETATEPRRSTRDRATPDWYDPCLNVMIVDNNDEDPATYEEAMMSPDSNKWQEAMKSEMGSMYDNKVWTLVDLPDSRKAVENKWIFKRKTDADGNITVYKARLVAKGFRQIQGVDYDETFSPVAKLKSVRILLAIAAFFDYEIWQMDVKTAFLNGDIEEELYMVQPKGFVDPKNADKVCKLQRSIYGLKQASRSWNRRFDKVIKDFGFIQCHGEACIYKKVSGSSVAFLILYVDDILLIGNDIELLSSVKGYLNNSFSMKDLGEASYILGIKIYRDRSRRLIGLSQSTYLDKILKKFRMDESKKGFLPMLPGKVLSKTQGPATAEERERMSQIPYASAVGSIIYTDASWNTDPDDSKSQSGYVFILNGAAVSWASSKQCTVAKSSTESEYIAASEASSEAVWMKRFIVELGVVPSALDPLVIYCDNMGAIANAQEPRSHKRLKHIKLRYHSIREYIEDGEVKICKVHTDLNVADPLTKALPRAKHDQHQNAMGVRNPSNEIFSELDEINARVPILEASEHPRAARGACGPRMIGWRGRGLGATLWCGPLSALLRRLFAYIKPCENPYGESHDTRKVPEPPPSRSQDLGTGVSFRHLPERGSAPEGFSTDTAAISTAIFINAAAPMKRE</sequence>
<dbReference type="Gene3D" id="4.10.60.10">
    <property type="entry name" value="Zinc finger, CCHC-type"/>
    <property type="match status" value="1"/>
</dbReference>
<dbReference type="InterPro" id="IPR043502">
    <property type="entry name" value="DNA/RNA_pol_sf"/>
</dbReference>
<dbReference type="GO" id="GO:0008270">
    <property type="term" value="F:zinc ion binding"/>
    <property type="evidence" value="ECO:0007669"/>
    <property type="project" value="UniProtKB-KW"/>
</dbReference>
<keyword evidence="4" id="KW-0378">Hydrolase</keyword>
<dbReference type="Proteomes" id="UP001231189">
    <property type="component" value="Unassembled WGS sequence"/>
</dbReference>
<evidence type="ECO:0000259" key="8">
    <source>
        <dbReference type="PROSITE" id="PS50994"/>
    </source>
</evidence>
<evidence type="ECO:0000313" key="10">
    <source>
        <dbReference type="Proteomes" id="UP001231189"/>
    </source>
</evidence>
<keyword evidence="1" id="KW-0645">Protease</keyword>
<feature type="compositionally biased region" description="Polar residues" evidence="6">
    <location>
        <begin position="746"/>
        <end position="758"/>
    </location>
</feature>
<feature type="region of interest" description="Disordered" evidence="6">
    <location>
        <begin position="1635"/>
        <end position="1681"/>
    </location>
</feature>
<evidence type="ECO:0000256" key="3">
    <source>
        <dbReference type="ARBA" id="ARBA00022750"/>
    </source>
</evidence>
<name>A0AAD8QN57_LOLMU</name>
<dbReference type="GO" id="GO:0004190">
    <property type="term" value="F:aspartic-type endopeptidase activity"/>
    <property type="evidence" value="ECO:0007669"/>
    <property type="project" value="UniProtKB-KW"/>
</dbReference>
<dbReference type="PROSITE" id="PS50158">
    <property type="entry name" value="ZF_CCHC"/>
    <property type="match status" value="1"/>
</dbReference>
<evidence type="ECO:0000256" key="2">
    <source>
        <dbReference type="ARBA" id="ARBA00022723"/>
    </source>
</evidence>
<dbReference type="PANTHER" id="PTHR42648:SF27">
    <property type="entry name" value="RNA-DIRECTED DNA POLYMERASE"/>
    <property type="match status" value="1"/>
</dbReference>
<dbReference type="InterPro" id="IPR054722">
    <property type="entry name" value="PolX-like_BBD"/>
</dbReference>
<dbReference type="Pfam" id="PF07727">
    <property type="entry name" value="RVT_2"/>
    <property type="match status" value="1"/>
</dbReference>
<dbReference type="GO" id="GO:0003676">
    <property type="term" value="F:nucleic acid binding"/>
    <property type="evidence" value="ECO:0007669"/>
    <property type="project" value="InterPro"/>
</dbReference>
<evidence type="ECO:0000256" key="5">
    <source>
        <dbReference type="PROSITE-ProRule" id="PRU00047"/>
    </source>
</evidence>
<reference evidence="9" key="1">
    <citation type="submission" date="2023-07" db="EMBL/GenBank/DDBJ databases">
        <title>A chromosome-level genome assembly of Lolium multiflorum.</title>
        <authorList>
            <person name="Chen Y."/>
            <person name="Copetti D."/>
            <person name="Kolliker R."/>
            <person name="Studer B."/>
        </authorList>
    </citation>
    <scope>NUCLEOTIDE SEQUENCE</scope>
    <source>
        <strain evidence="9">02402/16</strain>
        <tissue evidence="9">Leaf</tissue>
    </source>
</reference>
<feature type="region of interest" description="Disordered" evidence="6">
    <location>
        <begin position="1106"/>
        <end position="1140"/>
    </location>
</feature>
<evidence type="ECO:0000313" key="9">
    <source>
        <dbReference type="EMBL" id="KAK1605216.1"/>
    </source>
</evidence>
<evidence type="ECO:0000256" key="6">
    <source>
        <dbReference type="SAM" id="MobiDB-lite"/>
    </source>
</evidence>
<dbReference type="SMART" id="SM00343">
    <property type="entry name" value="ZnF_C2HC"/>
    <property type="match status" value="1"/>
</dbReference>
<dbReference type="SUPFAM" id="SSF57756">
    <property type="entry name" value="Retrovirus zinc finger-like domains"/>
    <property type="match status" value="1"/>
</dbReference>
<keyword evidence="10" id="KW-1185">Reference proteome</keyword>
<dbReference type="InterPro" id="IPR036397">
    <property type="entry name" value="RNaseH_sf"/>
</dbReference>
<gene>
    <name evidence="9" type="ORF">QYE76_028889</name>
</gene>
<keyword evidence="5" id="KW-0863">Zinc-finger</keyword>
<dbReference type="InterPro" id="IPR036875">
    <property type="entry name" value="Znf_CCHC_sf"/>
</dbReference>
<dbReference type="SUPFAM" id="SSF56672">
    <property type="entry name" value="DNA/RNA polymerases"/>
    <property type="match status" value="1"/>
</dbReference>
<dbReference type="Gene3D" id="3.30.420.10">
    <property type="entry name" value="Ribonuclease H-like superfamily/Ribonuclease H"/>
    <property type="match status" value="1"/>
</dbReference>
<evidence type="ECO:0000256" key="4">
    <source>
        <dbReference type="ARBA" id="ARBA00022801"/>
    </source>
</evidence>
<proteinExistence type="predicted"/>
<feature type="compositionally biased region" description="Acidic residues" evidence="6">
    <location>
        <begin position="146"/>
        <end position="174"/>
    </location>
</feature>
<evidence type="ECO:0000256" key="1">
    <source>
        <dbReference type="ARBA" id="ARBA00022670"/>
    </source>
</evidence>
<dbReference type="PROSITE" id="PS50994">
    <property type="entry name" value="INTEGRASE"/>
    <property type="match status" value="1"/>
</dbReference>
<feature type="region of interest" description="Disordered" evidence="6">
    <location>
        <begin position="739"/>
        <end position="759"/>
    </location>
</feature>
<dbReference type="PANTHER" id="PTHR42648">
    <property type="entry name" value="TRANSPOSASE, PUTATIVE-RELATED"/>
    <property type="match status" value="1"/>
</dbReference>
<feature type="region of interest" description="Disordered" evidence="6">
    <location>
        <begin position="115"/>
        <end position="184"/>
    </location>
</feature>
<feature type="compositionally biased region" description="Polar residues" evidence="6">
    <location>
        <begin position="566"/>
        <end position="586"/>
    </location>
</feature>
<feature type="region of interest" description="Disordered" evidence="6">
    <location>
        <begin position="2232"/>
        <end position="2271"/>
    </location>
</feature>
<dbReference type="InterPro" id="IPR012337">
    <property type="entry name" value="RNaseH-like_sf"/>
</dbReference>
<protein>
    <recommendedName>
        <fullName evidence="11">Gag-pol polyprotein</fullName>
    </recommendedName>
</protein>
<feature type="compositionally biased region" description="Polar residues" evidence="6">
    <location>
        <begin position="520"/>
        <end position="546"/>
    </location>
</feature>
<keyword evidence="2" id="KW-0479">Metal-binding</keyword>
<dbReference type="EMBL" id="JAUUTY010000007">
    <property type="protein sequence ID" value="KAK1605216.1"/>
    <property type="molecule type" value="Genomic_DNA"/>
</dbReference>
<feature type="compositionally biased region" description="Polar residues" evidence="6">
    <location>
        <begin position="326"/>
        <end position="336"/>
    </location>
</feature>
<feature type="compositionally biased region" description="Acidic residues" evidence="6">
    <location>
        <begin position="226"/>
        <end position="236"/>
    </location>
</feature>
<evidence type="ECO:0000259" key="7">
    <source>
        <dbReference type="PROSITE" id="PS50158"/>
    </source>
</evidence>
<dbReference type="InterPro" id="IPR039537">
    <property type="entry name" value="Retrotran_Ty1/copia-like"/>
</dbReference>
<dbReference type="GO" id="GO:0006508">
    <property type="term" value="P:proteolysis"/>
    <property type="evidence" value="ECO:0007669"/>
    <property type="project" value="UniProtKB-KW"/>
</dbReference>
<dbReference type="Pfam" id="PF25597">
    <property type="entry name" value="SH3_retrovirus"/>
    <property type="match status" value="1"/>
</dbReference>
<organism evidence="9 10">
    <name type="scientific">Lolium multiflorum</name>
    <name type="common">Italian ryegrass</name>
    <name type="synonym">Lolium perenne subsp. multiflorum</name>
    <dbReference type="NCBI Taxonomy" id="4521"/>
    <lineage>
        <taxon>Eukaryota</taxon>
        <taxon>Viridiplantae</taxon>
        <taxon>Streptophyta</taxon>
        <taxon>Embryophyta</taxon>
        <taxon>Tracheophyta</taxon>
        <taxon>Spermatophyta</taxon>
        <taxon>Magnoliopsida</taxon>
        <taxon>Liliopsida</taxon>
        <taxon>Poales</taxon>
        <taxon>Poaceae</taxon>
        <taxon>BOP clade</taxon>
        <taxon>Pooideae</taxon>
        <taxon>Poodae</taxon>
        <taxon>Poeae</taxon>
        <taxon>Poeae Chloroplast Group 2 (Poeae type)</taxon>
        <taxon>Loliodinae</taxon>
        <taxon>Loliinae</taxon>
        <taxon>Lolium</taxon>
    </lineage>
</organism>
<feature type="region of interest" description="Disordered" evidence="6">
    <location>
        <begin position="226"/>
        <end position="362"/>
    </location>
</feature>
<dbReference type="InterPro" id="IPR001878">
    <property type="entry name" value="Znf_CCHC"/>
</dbReference>
<feature type="domain" description="Integrase catalytic" evidence="8">
    <location>
        <begin position="1373"/>
        <end position="1549"/>
    </location>
</feature>
<accession>A0AAD8QN57</accession>
<feature type="compositionally biased region" description="Acidic residues" evidence="6">
    <location>
        <begin position="243"/>
        <end position="285"/>
    </location>
</feature>
<dbReference type="InterPro" id="IPR057670">
    <property type="entry name" value="SH3_retrovirus"/>
</dbReference>
<feature type="domain" description="CCHC-type" evidence="7">
    <location>
        <begin position="1144"/>
        <end position="1159"/>
    </location>
</feature>
<dbReference type="Pfam" id="PF00665">
    <property type="entry name" value="rve"/>
    <property type="match status" value="1"/>
</dbReference>
<comment type="caution">
    <text evidence="9">The sequence shown here is derived from an EMBL/GenBank/DDBJ whole genome shotgun (WGS) entry which is preliminary data.</text>
</comment>
<feature type="region of interest" description="Disordered" evidence="6">
    <location>
        <begin position="520"/>
        <end position="629"/>
    </location>
</feature>
<dbReference type="Pfam" id="PF13976">
    <property type="entry name" value="gag_pre-integrs"/>
    <property type="match status" value="1"/>
</dbReference>
<keyword evidence="5" id="KW-0862">Zinc</keyword>
<dbReference type="InterPro" id="IPR025724">
    <property type="entry name" value="GAG-pre-integrase_dom"/>
</dbReference>